<accession>A0A9N6YJF7</accession>
<protein>
    <submittedName>
        <fullName evidence="1">Protein 3</fullName>
    </submittedName>
</protein>
<reference evidence="1" key="1">
    <citation type="journal article" date="2022" name="bioRxiv">
        <title>Unlocking the hidden genetic diversity of varicosaviruses, the neglected plant rhabdoviruses.</title>
        <authorList>
            <person name="Bejerman N."/>
            <person name="Dietzgen R.G."/>
            <person name="Debat H."/>
        </authorList>
    </citation>
    <scope>NUCLEOTIDE SEQUENCE</scope>
</reference>
<sequence>MDLENKSGQRTGKKKALQDITNEDKKIHSNIADCLMPYRSCPSIKRRKVDWSSGETISVLELFETNQQKLLISLRKICRKGYCCICDCTRVNMTDVITYNQLTDLLSSDPVSLHSSEKVCFRDIERFLKKQNICVNCTMSSILTSTPISTIKDLMKNKIPYVLGSVTTRELKITDERVSLYFDSLTDDY</sequence>
<organism evidence="1">
    <name type="scientific">Melilotus virus 1_Alb</name>
    <dbReference type="NCBI Taxonomy" id="2977975"/>
    <lineage>
        <taxon>Viruses</taxon>
        <taxon>Riboviria</taxon>
        <taxon>Orthornavirae</taxon>
        <taxon>Negarnaviricota</taxon>
        <taxon>Haploviricotina</taxon>
        <taxon>Monjiviricetes</taxon>
        <taxon>Mononegavirales</taxon>
        <taxon>Rhabdoviridae</taxon>
    </lineage>
</organism>
<proteinExistence type="predicted"/>
<dbReference type="EMBL" id="BK061785">
    <property type="protein sequence ID" value="DAZ90757.1"/>
    <property type="molecule type" value="Viral_cRNA"/>
</dbReference>
<evidence type="ECO:0000313" key="1">
    <source>
        <dbReference type="EMBL" id="DAZ90757.1"/>
    </source>
</evidence>
<name>A0A9N6YJF7_9RHAB</name>